<evidence type="ECO:0000313" key="2">
    <source>
        <dbReference type="Proteomes" id="UP000501421"/>
    </source>
</evidence>
<evidence type="ECO:0000313" key="1">
    <source>
        <dbReference type="EMBL" id="BBW98626.1"/>
    </source>
</evidence>
<accession>A0A679FY26</accession>
<keyword evidence="2" id="KW-1185">Reference proteome</keyword>
<proteinExistence type="predicted"/>
<organism evidence="1 2">
    <name type="scientific">Geobacillus subterraneus</name>
    <dbReference type="NCBI Taxonomy" id="129338"/>
    <lineage>
        <taxon>Bacteria</taxon>
        <taxon>Bacillati</taxon>
        <taxon>Bacillota</taxon>
        <taxon>Bacilli</taxon>
        <taxon>Bacillales</taxon>
        <taxon>Anoxybacillaceae</taxon>
        <taxon>Geobacillus</taxon>
    </lineage>
</organism>
<sequence length="93" mass="11383">MFLYFQNECLGEIQDINTEGMWVYGKLIANQNMVKFRKFFEDLTNEENHFKESEYNEEWLNDDNWFVVDSHGDKKGIYLPAVYEDGEINWRWR</sequence>
<dbReference type="Proteomes" id="UP000501421">
    <property type="component" value="Chromosome"/>
</dbReference>
<dbReference type="EMBL" id="AP022557">
    <property type="protein sequence ID" value="BBW98626.1"/>
    <property type="molecule type" value="Genomic_DNA"/>
</dbReference>
<gene>
    <name evidence="1" type="ORF">GsuE55_34590</name>
</gene>
<dbReference type="AlphaFoldDB" id="A0A679FY26"/>
<dbReference type="RefSeq" id="WP_008881167.1">
    <property type="nucleotide sequence ID" value="NZ_AP022557.1"/>
</dbReference>
<name>A0A679FY26_9BACL</name>
<reference evidence="2" key="1">
    <citation type="journal article" date="2020" name="Microbiol. Resour. Announc.">
        <title>Complete Genome Sequence of Geobacillus sp. Strain E55-1, Isolated from Mine Geyser in Japan.</title>
        <authorList>
            <person name="Miyazaki K."/>
            <person name="Hase E."/>
            <person name="Tokito N."/>
        </authorList>
    </citation>
    <scope>NUCLEOTIDE SEQUENCE [LARGE SCALE GENOMIC DNA]</scope>
    <source>
        <strain evidence="2">E55-1</strain>
    </source>
</reference>
<protein>
    <submittedName>
        <fullName evidence="1">Uncharacterized protein</fullName>
    </submittedName>
</protein>
<dbReference type="GeneID" id="87621970"/>